<feature type="compositionally biased region" description="Basic and acidic residues" evidence="1">
    <location>
        <begin position="84"/>
        <end position="98"/>
    </location>
</feature>
<dbReference type="EMBL" id="JAHRIO010060157">
    <property type="protein sequence ID" value="MEQ2177518.1"/>
    <property type="molecule type" value="Genomic_DNA"/>
</dbReference>
<keyword evidence="3" id="KW-1185">Reference proteome</keyword>
<gene>
    <name evidence="2" type="ORF">GOODEAATRI_004433</name>
</gene>
<name>A0ABV0P1K9_9TELE</name>
<proteinExistence type="predicted"/>
<protein>
    <submittedName>
        <fullName evidence="2">Uncharacterized protein</fullName>
    </submittedName>
</protein>
<evidence type="ECO:0000256" key="1">
    <source>
        <dbReference type="SAM" id="MobiDB-lite"/>
    </source>
</evidence>
<reference evidence="2 3" key="1">
    <citation type="submission" date="2021-06" db="EMBL/GenBank/DDBJ databases">
        <authorList>
            <person name="Palmer J.M."/>
        </authorList>
    </citation>
    <scope>NUCLEOTIDE SEQUENCE [LARGE SCALE GENOMIC DNA]</scope>
    <source>
        <strain evidence="2 3">GA_2019</strain>
        <tissue evidence="2">Muscle</tissue>
    </source>
</reference>
<dbReference type="Proteomes" id="UP001476798">
    <property type="component" value="Unassembled WGS sequence"/>
</dbReference>
<evidence type="ECO:0000313" key="3">
    <source>
        <dbReference type="Proteomes" id="UP001476798"/>
    </source>
</evidence>
<evidence type="ECO:0000313" key="2">
    <source>
        <dbReference type="EMBL" id="MEQ2177518.1"/>
    </source>
</evidence>
<comment type="caution">
    <text evidence="2">The sequence shown here is derived from an EMBL/GenBank/DDBJ whole genome shotgun (WGS) entry which is preliminary data.</text>
</comment>
<accession>A0ABV0P1K9</accession>
<sequence length="98" mass="10823">MSFYGLPFFWKESITVCWTTAMLTVPFLHECVDRIGEVAVDILHLERVSVTDLVVSAAVVGCLDHDDITPGTAEINGISFTRELSPDQPERQGRTAEA</sequence>
<organism evidence="2 3">
    <name type="scientific">Goodea atripinnis</name>
    <dbReference type="NCBI Taxonomy" id="208336"/>
    <lineage>
        <taxon>Eukaryota</taxon>
        <taxon>Metazoa</taxon>
        <taxon>Chordata</taxon>
        <taxon>Craniata</taxon>
        <taxon>Vertebrata</taxon>
        <taxon>Euteleostomi</taxon>
        <taxon>Actinopterygii</taxon>
        <taxon>Neopterygii</taxon>
        <taxon>Teleostei</taxon>
        <taxon>Neoteleostei</taxon>
        <taxon>Acanthomorphata</taxon>
        <taxon>Ovalentaria</taxon>
        <taxon>Atherinomorphae</taxon>
        <taxon>Cyprinodontiformes</taxon>
        <taxon>Goodeidae</taxon>
        <taxon>Goodea</taxon>
    </lineage>
</organism>
<feature type="region of interest" description="Disordered" evidence="1">
    <location>
        <begin position="79"/>
        <end position="98"/>
    </location>
</feature>